<dbReference type="Proteomes" id="UP000001542">
    <property type="component" value="Unassembled WGS sequence"/>
</dbReference>
<sequence>MKYDEIALIFTNKHPTRTELNIMHKAMSVFPKLRVMFGNQIILHDLSYLAVNSSVNFVLLYPSHALFSVIQKKDYSRLLKLAERQIKDEIKRARAMMNESYIQSNETTQKLKQKIDCSGRNPFTVPAQLYYGPPLTDRQFDRSRCFIKQNLEGDNFSQPFYVVGSNNTWFNLILPTNISRRVSQDEFWNKFSNLTYNLTEHIPWNEFGPGMPHYKEILFDHEGNQINKTFKINLLNSTDKYFHGGADRANFKDLTESIQKQLKYKYIYKPMHPFERLIFNWLYSACNSTSWYPLSVPSNQDSIFNTLPAYKHLNSGSFGSFYTGEYDKCILFYDSSATSELMHYLFSKVASLANQTHSFPDLKFGAINVDLNYAQFMPRNISAPLVMKSRVPFVAVLPQQWYGFKPFIVNDATKIDTILSKYQGRQRYSHPVNAAPYIFNETLWNPIYYNLLLKKFKFLSKKHTFEKSPSGKSWITNEVFYWSLQFYRQKYFWF</sequence>
<dbReference type="AlphaFoldDB" id="A2G581"/>
<reference evidence="2" key="1">
    <citation type="submission" date="2006-10" db="EMBL/GenBank/DDBJ databases">
        <authorList>
            <person name="Amadeo P."/>
            <person name="Zhao Q."/>
            <person name="Wortman J."/>
            <person name="Fraser-Liggett C."/>
            <person name="Carlton J."/>
        </authorList>
    </citation>
    <scope>NUCLEOTIDE SEQUENCE</scope>
    <source>
        <strain evidence="2">G3</strain>
    </source>
</reference>
<protein>
    <submittedName>
        <fullName evidence="2">Uncharacterized protein</fullName>
    </submittedName>
</protein>
<proteinExistence type="predicted"/>
<dbReference type="RefSeq" id="XP_001300612.1">
    <property type="nucleotide sequence ID" value="XM_001300611.1"/>
</dbReference>
<evidence type="ECO:0000313" key="2">
    <source>
        <dbReference type="EMBL" id="EAX87682.1"/>
    </source>
</evidence>
<dbReference type="KEGG" id="tva:4745339"/>
<gene>
    <name evidence="2" type="ORF">TVAG_492230</name>
</gene>
<evidence type="ECO:0000313" key="3">
    <source>
        <dbReference type="Proteomes" id="UP000001542"/>
    </source>
</evidence>
<dbReference type="EMBL" id="DS114412">
    <property type="protein sequence ID" value="EAX87682.1"/>
    <property type="molecule type" value="Genomic_DNA"/>
</dbReference>
<keyword evidence="1" id="KW-0175">Coiled coil</keyword>
<dbReference type="InParanoid" id="A2G581"/>
<dbReference type="VEuPathDB" id="TrichDB:TVAG_492230"/>
<feature type="coiled-coil region" evidence="1">
    <location>
        <begin position="72"/>
        <end position="99"/>
    </location>
</feature>
<reference evidence="2" key="2">
    <citation type="journal article" date="2007" name="Science">
        <title>Draft genome sequence of the sexually transmitted pathogen Trichomonas vaginalis.</title>
        <authorList>
            <person name="Carlton J.M."/>
            <person name="Hirt R.P."/>
            <person name="Silva J.C."/>
            <person name="Delcher A.L."/>
            <person name="Schatz M."/>
            <person name="Zhao Q."/>
            <person name="Wortman J.R."/>
            <person name="Bidwell S.L."/>
            <person name="Alsmark U.C.M."/>
            <person name="Besteiro S."/>
            <person name="Sicheritz-Ponten T."/>
            <person name="Noel C.J."/>
            <person name="Dacks J.B."/>
            <person name="Foster P.G."/>
            <person name="Simillion C."/>
            <person name="Van de Peer Y."/>
            <person name="Miranda-Saavedra D."/>
            <person name="Barton G.J."/>
            <person name="Westrop G.D."/>
            <person name="Mueller S."/>
            <person name="Dessi D."/>
            <person name="Fiori P.L."/>
            <person name="Ren Q."/>
            <person name="Paulsen I."/>
            <person name="Zhang H."/>
            <person name="Bastida-Corcuera F.D."/>
            <person name="Simoes-Barbosa A."/>
            <person name="Brown M.T."/>
            <person name="Hayes R.D."/>
            <person name="Mukherjee M."/>
            <person name="Okumura C.Y."/>
            <person name="Schneider R."/>
            <person name="Smith A.J."/>
            <person name="Vanacova S."/>
            <person name="Villalvazo M."/>
            <person name="Haas B.J."/>
            <person name="Pertea M."/>
            <person name="Feldblyum T.V."/>
            <person name="Utterback T.R."/>
            <person name="Shu C.L."/>
            <person name="Osoegawa K."/>
            <person name="de Jong P.J."/>
            <person name="Hrdy I."/>
            <person name="Horvathova L."/>
            <person name="Zubacova Z."/>
            <person name="Dolezal P."/>
            <person name="Malik S.B."/>
            <person name="Logsdon J.M. Jr."/>
            <person name="Henze K."/>
            <person name="Gupta A."/>
            <person name="Wang C.C."/>
            <person name="Dunne R.L."/>
            <person name="Upcroft J.A."/>
            <person name="Upcroft P."/>
            <person name="White O."/>
            <person name="Salzberg S.L."/>
            <person name="Tang P."/>
            <person name="Chiu C.-H."/>
            <person name="Lee Y.-S."/>
            <person name="Embley T.M."/>
            <person name="Coombs G.H."/>
            <person name="Mottram J.C."/>
            <person name="Tachezy J."/>
            <person name="Fraser-Liggett C.M."/>
            <person name="Johnson P.J."/>
        </authorList>
    </citation>
    <scope>NUCLEOTIDE SEQUENCE [LARGE SCALE GENOMIC DNA]</scope>
    <source>
        <strain evidence="2">G3</strain>
    </source>
</reference>
<dbReference type="SMR" id="A2G581"/>
<accession>A2G581</accession>
<keyword evidence="3" id="KW-1185">Reference proteome</keyword>
<organism evidence="2 3">
    <name type="scientific">Trichomonas vaginalis (strain ATCC PRA-98 / G3)</name>
    <dbReference type="NCBI Taxonomy" id="412133"/>
    <lineage>
        <taxon>Eukaryota</taxon>
        <taxon>Metamonada</taxon>
        <taxon>Parabasalia</taxon>
        <taxon>Trichomonadida</taxon>
        <taxon>Trichomonadidae</taxon>
        <taxon>Trichomonas</taxon>
    </lineage>
</organism>
<evidence type="ECO:0000256" key="1">
    <source>
        <dbReference type="SAM" id="Coils"/>
    </source>
</evidence>
<dbReference type="VEuPathDB" id="TrichDB:TVAGG3_0114950"/>
<name>A2G581_TRIV3</name>